<dbReference type="AlphaFoldDB" id="U6LVY5"/>
<dbReference type="Gene3D" id="3.40.140.10">
    <property type="entry name" value="Cytidine Deaminase, domain 2"/>
    <property type="match status" value="1"/>
</dbReference>
<organism evidence="1 2">
    <name type="scientific">Eimeria brunetti</name>
    <dbReference type="NCBI Taxonomy" id="51314"/>
    <lineage>
        <taxon>Eukaryota</taxon>
        <taxon>Sar</taxon>
        <taxon>Alveolata</taxon>
        <taxon>Apicomplexa</taxon>
        <taxon>Conoidasida</taxon>
        <taxon>Coccidia</taxon>
        <taxon>Eucoccidiorida</taxon>
        <taxon>Eimeriorina</taxon>
        <taxon>Eimeriidae</taxon>
        <taxon>Eimeria</taxon>
    </lineage>
</organism>
<dbReference type="GO" id="GO:0072546">
    <property type="term" value="C:EMC complex"/>
    <property type="evidence" value="ECO:0007669"/>
    <property type="project" value="InterPro"/>
</dbReference>
<dbReference type="PANTHER" id="PTHR12941">
    <property type="entry name" value="ER MEMBRANE PROTEIN COMPLEX"/>
    <property type="match status" value="1"/>
</dbReference>
<sequence>MSGFKGVAVCAPAYAKMVSHALRHHQNPVCGILIGPADANEGKNQEIICTEAVPLTHTHMLHPLLRLGFELVETLCEAGVSEGSGDFFAAFLEHQWKKPKIVGFYYADFLTVAEKAPVMNRQATHIARVLRQHYPQLVVCLLDFKRMPEGKPVTNFWSFLGNNWTPIPAEALRVSKAAIELAEKTVADES</sequence>
<accession>U6LVY5</accession>
<protein>
    <submittedName>
        <fullName evidence="1">Uncharacterized protein</fullName>
    </submittedName>
</protein>
<dbReference type="OrthoDB" id="194468at2759"/>
<gene>
    <name evidence="1" type="ORF">EBH_0004880</name>
</gene>
<name>U6LVY5_9EIME</name>
<dbReference type="InterPro" id="IPR005366">
    <property type="entry name" value="EMC8/9"/>
</dbReference>
<evidence type="ECO:0000313" key="2">
    <source>
        <dbReference type="Proteomes" id="UP000030750"/>
    </source>
</evidence>
<dbReference type="EMBL" id="HG713193">
    <property type="protein sequence ID" value="CDJ52779.1"/>
    <property type="molecule type" value="Genomic_DNA"/>
</dbReference>
<evidence type="ECO:0000313" key="1">
    <source>
        <dbReference type="EMBL" id="CDJ52779.1"/>
    </source>
</evidence>
<proteinExistence type="predicted"/>
<reference evidence="1" key="1">
    <citation type="submission" date="2013-10" db="EMBL/GenBank/DDBJ databases">
        <title>Genomic analysis of the causative agents of coccidiosis in chickens.</title>
        <authorList>
            <person name="Reid A.J."/>
            <person name="Blake D."/>
            <person name="Billington K."/>
            <person name="Browne H."/>
            <person name="Dunn M."/>
            <person name="Hung S."/>
            <person name="Kawahara F."/>
            <person name="Miranda-Saavedra D."/>
            <person name="Mourier T."/>
            <person name="Nagra H."/>
            <person name="Otto T.D."/>
            <person name="Rawlings N."/>
            <person name="Sanchez A."/>
            <person name="Sanders M."/>
            <person name="Subramaniam C."/>
            <person name="Tay Y."/>
            <person name="Dear P."/>
            <person name="Doerig C."/>
            <person name="Gruber A."/>
            <person name="Parkinson J."/>
            <person name="Shirley M."/>
            <person name="Wan K.L."/>
            <person name="Berriman M."/>
            <person name="Tomley F."/>
            <person name="Pain A."/>
        </authorList>
    </citation>
    <scope>NUCLEOTIDE SEQUENCE [LARGE SCALE GENOMIC DNA]</scope>
    <source>
        <strain evidence="1">Houghton</strain>
    </source>
</reference>
<dbReference type="Proteomes" id="UP000030750">
    <property type="component" value="Unassembled WGS sequence"/>
</dbReference>
<reference evidence="1" key="2">
    <citation type="submission" date="2013-10" db="EMBL/GenBank/DDBJ databases">
        <authorList>
            <person name="Aslett M."/>
        </authorList>
    </citation>
    <scope>NUCLEOTIDE SEQUENCE [LARGE SCALE GENOMIC DNA]</scope>
    <source>
        <strain evidence="1">Houghton</strain>
    </source>
</reference>
<dbReference type="PANTHER" id="PTHR12941:SF10">
    <property type="entry name" value="ER MEMBRANE PROTEIN COMPLEX SUBUNIT 8_9 HOMOLOG"/>
    <property type="match status" value="1"/>
</dbReference>
<dbReference type="Pfam" id="PF03665">
    <property type="entry name" value="UPF0172"/>
    <property type="match status" value="1"/>
</dbReference>
<dbReference type="VEuPathDB" id="ToxoDB:EBH_0004880"/>
<keyword evidence="2" id="KW-1185">Reference proteome</keyword>